<dbReference type="EnsemblMetazoa" id="XM_024227026.1">
    <property type="protein sequence ID" value="XP_024082794.1"/>
    <property type="gene ID" value="LOC106669884"/>
</dbReference>
<evidence type="ECO:0000313" key="7">
    <source>
        <dbReference type="EnsemblMetazoa" id="XP_024082794.1"/>
    </source>
</evidence>
<keyword evidence="2" id="KW-0677">Repeat</keyword>
<dbReference type="InterPro" id="IPR041679">
    <property type="entry name" value="DNA2/NAM7-like_C"/>
</dbReference>
<dbReference type="RefSeq" id="XP_024082794.1">
    <property type="nucleotide sequence ID" value="XM_024227026.1"/>
</dbReference>
<dbReference type="EnsemblMetazoa" id="XM_014399734.2">
    <property type="protein sequence ID" value="XP_014255220.1"/>
    <property type="gene ID" value="LOC106669884"/>
</dbReference>
<evidence type="ECO:0000256" key="4">
    <source>
        <dbReference type="ARBA" id="ARBA00022833"/>
    </source>
</evidence>
<dbReference type="InterPro" id="IPR047187">
    <property type="entry name" value="SF1_C_Upf1"/>
</dbReference>
<dbReference type="RefSeq" id="XP_014255227.1">
    <property type="nucleotide sequence ID" value="XM_014399741.2"/>
</dbReference>
<dbReference type="OrthoDB" id="2423195at2759"/>
<dbReference type="InterPro" id="IPR057373">
    <property type="entry name" value="ZNFX1"/>
</dbReference>
<sequence length="1281" mass="148545">MIYELDLAKKEEKEKKEKKEEHDFLFEEEHDFLFEEEHDFLFEEEYDFFFNSTNLSDFFLNDDQSSRSDTQSLQRINFQSTDVPFFDNEDGIATIWEKPCFVNGSIDWHSILQLEEPMLIVLKLTDHLNDKESPSILIKDWHDLILLSDTLISVSKCKLNFHKESIILEMLSTEVLKVIIDLISEALTTIPSHEKLTVVNKLICFKEDVILYFDHLLEQVDITTLKSLLQLYVKFYEYVSINIHLNNDILDKLEVIIKKVNRHKFNSFNLCFPTNIYEKNEVYANLKVGAYKSVTDYITTHFLLLKEDFESVLRTGIHDYLTKKNCDLTEKSLNIYKNVRLSLGTSFIVKFTDEQNKQLDQVDWLNSKMFLYGSLILLTTNHFKTYFLAKVKNRKPLERGRGMLIISFLLVPDHIDFDALYILAEPTKYFEPFCSVMKILRQMPKYTFPFEKYLVHAVSNVKPPSYLHEGISYNIGEHSVIVSKRDTYPDPKTVGLNSNQMDSLFHALNHELCLIQGPPGTGKTFMCRQIVKVLLQNKHVWANKFNTPILIICYKNLSLDELLTGLLKDEVSVLRIGKRTKSKTLAKYSLRAIESPQFCDIFQLHKNNLKHSLFYVERKRYILFKIISMITENKGLIPFATLKPVLNSEETEYLSCIYLDWIFDMPVKDIKTSFKQHSTYAITEQDITVFKSKLKNSPTHFQNKNLNFKDLDKLCLCLKKLLNFKLNMEETKKSELLNANVKDITNVEDRWALYYLWLEKLKSQCNFFIKQLTEKQQNLDGKLNEIENILNSRKIGQNIVDVVGMTTTAGARLNILLDELKPRIVIIEEAAEIIESHCIASLNEHCQHVILFGDHKQLRPCIDCKEFATKYNFDLSLFERLINNGINPSVLNIQYRMRPEISALIAPAIYKYLQNDDSVTNQDDIKGVSKNVFFFDHLHHEHKGSKSSMYNDFEVHFALGLAHYFIMQGYEPCEITILTMYKEQANMLYEKQKNMLQKDHGKFKNLNDIIIATVDSYQGKENTIVIISLVRNNKNGHIGFLALENRVCVALSRARAGLFILGNMTILSKSSTLWQEVQTVLQKQNAIGKSLPLICQKKVHNTEAVSYNQLLVSSNTGCDHMCKQELKCGHVCKSNCHLPDTEHKEIYLCTEFCMATLECGHKCQFMCHMDDKEHEDKFICPLHNDNLLSRQFNSVTINPNKEQNIKNTSKRKLCGAKLSCGHQCLFQCQLFEGGKHQNYLTCKTICGKVLKCGHKCTYYCHKKLGKKANKHSCSTKCANKS</sequence>
<dbReference type="GeneID" id="106669884"/>
<dbReference type="CDD" id="cd18808">
    <property type="entry name" value="SF1_C_Upf1"/>
    <property type="match status" value="1"/>
</dbReference>
<evidence type="ECO:0000259" key="6">
    <source>
        <dbReference type="SMART" id="SM00438"/>
    </source>
</evidence>
<dbReference type="KEGG" id="clec:106669884"/>
<accession>A0A8I6SK30</accession>
<dbReference type="FunFam" id="3.40.50.300:FF:001366">
    <property type="entry name" value="ATP binding protein, putative"/>
    <property type="match status" value="1"/>
</dbReference>
<keyword evidence="5" id="KW-0175">Coiled coil</keyword>
<keyword evidence="4" id="KW-0862">Zinc</keyword>
<proteinExistence type="predicted"/>
<dbReference type="PANTHER" id="PTHR10887:SF341">
    <property type="entry name" value="NFX1-TYPE ZINC FINGER-CONTAINING PROTEIN 1"/>
    <property type="match status" value="1"/>
</dbReference>
<keyword evidence="1" id="KW-0479">Metal-binding</keyword>
<dbReference type="RefSeq" id="XP_014255220.1">
    <property type="nucleotide sequence ID" value="XM_014399734.2"/>
</dbReference>
<dbReference type="Proteomes" id="UP000494040">
    <property type="component" value="Unassembled WGS sequence"/>
</dbReference>
<dbReference type="InterPro" id="IPR027417">
    <property type="entry name" value="P-loop_NTPase"/>
</dbReference>
<dbReference type="InterPro" id="IPR041677">
    <property type="entry name" value="DNA2/NAM7_AAA_11"/>
</dbReference>
<evidence type="ECO:0000256" key="2">
    <source>
        <dbReference type="ARBA" id="ARBA00022737"/>
    </source>
</evidence>
<organism evidence="7 8">
    <name type="scientific">Cimex lectularius</name>
    <name type="common">Bed bug</name>
    <name type="synonym">Acanthia lectularia</name>
    <dbReference type="NCBI Taxonomy" id="79782"/>
    <lineage>
        <taxon>Eukaryota</taxon>
        <taxon>Metazoa</taxon>
        <taxon>Ecdysozoa</taxon>
        <taxon>Arthropoda</taxon>
        <taxon>Hexapoda</taxon>
        <taxon>Insecta</taxon>
        <taxon>Pterygota</taxon>
        <taxon>Neoptera</taxon>
        <taxon>Paraneoptera</taxon>
        <taxon>Hemiptera</taxon>
        <taxon>Heteroptera</taxon>
        <taxon>Panheteroptera</taxon>
        <taxon>Cimicomorpha</taxon>
        <taxon>Cimicidae</taxon>
        <taxon>Cimex</taxon>
    </lineage>
</organism>
<evidence type="ECO:0000256" key="3">
    <source>
        <dbReference type="ARBA" id="ARBA00022771"/>
    </source>
</evidence>
<dbReference type="InterPro" id="IPR000967">
    <property type="entry name" value="Znf_NFX1"/>
</dbReference>
<dbReference type="Pfam" id="PF25396">
    <property type="entry name" value="ZNFX1"/>
    <property type="match status" value="1"/>
</dbReference>
<dbReference type="EnsemblMetazoa" id="XM_014399741.2">
    <property type="protein sequence ID" value="XP_014255227.1"/>
    <property type="gene ID" value="LOC106669884"/>
</dbReference>
<keyword evidence="8" id="KW-1185">Reference proteome</keyword>
<protein>
    <recommendedName>
        <fullName evidence="6">NF-X1-type domain-containing protein</fullName>
    </recommendedName>
</protein>
<dbReference type="GO" id="GO:0031048">
    <property type="term" value="P:regulatory ncRNA-mediated heterochromatin formation"/>
    <property type="evidence" value="ECO:0007669"/>
    <property type="project" value="TreeGrafter"/>
</dbReference>
<evidence type="ECO:0000313" key="8">
    <source>
        <dbReference type="Proteomes" id="UP000494040"/>
    </source>
</evidence>
<dbReference type="GO" id="GO:0031380">
    <property type="term" value="C:nuclear RNA-directed RNA polymerase complex"/>
    <property type="evidence" value="ECO:0007669"/>
    <property type="project" value="TreeGrafter"/>
</dbReference>
<evidence type="ECO:0000256" key="5">
    <source>
        <dbReference type="SAM" id="Coils"/>
    </source>
</evidence>
<dbReference type="SMART" id="SM00438">
    <property type="entry name" value="ZnF_NFX"/>
    <property type="match status" value="3"/>
</dbReference>
<dbReference type="Gene3D" id="3.40.50.300">
    <property type="entry name" value="P-loop containing nucleotide triphosphate hydrolases"/>
    <property type="match status" value="3"/>
</dbReference>
<dbReference type="Pfam" id="PF13087">
    <property type="entry name" value="AAA_12"/>
    <property type="match status" value="1"/>
</dbReference>
<keyword evidence="3" id="KW-0863">Zinc-finger</keyword>
<feature type="domain" description="NF-X1-type" evidence="6">
    <location>
        <begin position="1128"/>
        <end position="1151"/>
    </location>
</feature>
<feature type="domain" description="NF-X1-type" evidence="6">
    <location>
        <begin position="1159"/>
        <end position="1182"/>
    </location>
</feature>
<dbReference type="InterPro" id="IPR045055">
    <property type="entry name" value="DNA2/NAM7-like"/>
</dbReference>
<reference evidence="7" key="1">
    <citation type="submission" date="2022-01" db="UniProtKB">
        <authorList>
            <consortium name="EnsemblMetazoa"/>
        </authorList>
    </citation>
    <scope>IDENTIFICATION</scope>
</reference>
<dbReference type="SUPFAM" id="SSF52540">
    <property type="entry name" value="P-loop containing nucleoside triphosphate hydrolases"/>
    <property type="match status" value="1"/>
</dbReference>
<dbReference type="OMA" id="IGPPICT"/>
<feature type="coiled-coil region" evidence="5">
    <location>
        <begin position="758"/>
        <end position="792"/>
    </location>
</feature>
<name>A0A8I6SK30_CIMLE</name>
<dbReference type="Pfam" id="PF13086">
    <property type="entry name" value="AAA_11"/>
    <property type="match status" value="1"/>
</dbReference>
<dbReference type="GO" id="GO:0008270">
    <property type="term" value="F:zinc ion binding"/>
    <property type="evidence" value="ECO:0007669"/>
    <property type="project" value="UniProtKB-KW"/>
</dbReference>
<evidence type="ECO:0000256" key="1">
    <source>
        <dbReference type="ARBA" id="ARBA00022723"/>
    </source>
</evidence>
<dbReference type="PANTHER" id="PTHR10887">
    <property type="entry name" value="DNA2/NAM7 HELICASE FAMILY"/>
    <property type="match status" value="1"/>
</dbReference>
<dbReference type="GO" id="GO:0004386">
    <property type="term" value="F:helicase activity"/>
    <property type="evidence" value="ECO:0007669"/>
    <property type="project" value="InterPro"/>
</dbReference>
<feature type="domain" description="NF-X1-type" evidence="6">
    <location>
        <begin position="1252"/>
        <end position="1275"/>
    </location>
</feature>